<dbReference type="RefSeq" id="WP_119524426.1">
    <property type="nucleotide sequence ID" value="NZ_NRHC01000012.1"/>
</dbReference>
<dbReference type="InterPro" id="IPR007452">
    <property type="entry name" value="TamB_C"/>
</dbReference>
<evidence type="ECO:0000256" key="6">
    <source>
        <dbReference type="SAM" id="Phobius"/>
    </source>
</evidence>
<keyword evidence="3 6" id="KW-1133">Transmembrane helix</keyword>
<proteinExistence type="predicted"/>
<keyword evidence="9" id="KW-1185">Reference proteome</keyword>
<evidence type="ECO:0000256" key="2">
    <source>
        <dbReference type="ARBA" id="ARBA00022692"/>
    </source>
</evidence>
<reference evidence="8 9" key="1">
    <citation type="submission" date="2017-08" db="EMBL/GenBank/DDBJ databases">
        <title>Reclassification of Bisgaard taxon 37 and 44.</title>
        <authorList>
            <person name="Christensen H."/>
        </authorList>
    </citation>
    <scope>NUCLEOTIDE SEQUENCE [LARGE SCALE GENOMIC DNA]</scope>
    <source>
        <strain evidence="8 9">B96_3</strain>
    </source>
</reference>
<dbReference type="PANTHER" id="PTHR36985:SF1">
    <property type="entry name" value="TRANSLOCATION AND ASSEMBLY MODULE SUBUNIT TAMB"/>
    <property type="match status" value="1"/>
</dbReference>
<evidence type="ECO:0000256" key="3">
    <source>
        <dbReference type="ARBA" id="ARBA00022989"/>
    </source>
</evidence>
<evidence type="ECO:0000256" key="5">
    <source>
        <dbReference type="SAM" id="MobiDB-lite"/>
    </source>
</evidence>
<dbReference type="GO" id="GO:0009306">
    <property type="term" value="P:protein secretion"/>
    <property type="evidence" value="ECO:0007669"/>
    <property type="project" value="InterPro"/>
</dbReference>
<accession>A0A3A1YAS9</accession>
<evidence type="ECO:0000313" key="8">
    <source>
        <dbReference type="EMBL" id="RIY34288.1"/>
    </source>
</evidence>
<evidence type="ECO:0000313" key="9">
    <source>
        <dbReference type="Proteomes" id="UP000265691"/>
    </source>
</evidence>
<gene>
    <name evidence="8" type="ORF">CKF54_00995</name>
</gene>
<dbReference type="Proteomes" id="UP000265691">
    <property type="component" value="Unassembled WGS sequence"/>
</dbReference>
<evidence type="ECO:0000256" key="1">
    <source>
        <dbReference type="ARBA" id="ARBA00004167"/>
    </source>
</evidence>
<organism evidence="8 9">
    <name type="scientific">Psittacicella hinzii</name>
    <dbReference type="NCBI Taxonomy" id="2028575"/>
    <lineage>
        <taxon>Bacteria</taxon>
        <taxon>Pseudomonadati</taxon>
        <taxon>Pseudomonadota</taxon>
        <taxon>Gammaproteobacteria</taxon>
        <taxon>Pasteurellales</taxon>
        <taxon>Psittacicellaceae</taxon>
        <taxon>Psittacicella</taxon>
    </lineage>
</organism>
<dbReference type="Pfam" id="PF04357">
    <property type="entry name" value="TamB"/>
    <property type="match status" value="1"/>
</dbReference>
<dbReference type="GO" id="GO:0005886">
    <property type="term" value="C:plasma membrane"/>
    <property type="evidence" value="ECO:0007669"/>
    <property type="project" value="InterPro"/>
</dbReference>
<evidence type="ECO:0000259" key="7">
    <source>
        <dbReference type="Pfam" id="PF04357"/>
    </source>
</evidence>
<dbReference type="EMBL" id="NRHC01000012">
    <property type="protein sequence ID" value="RIY34288.1"/>
    <property type="molecule type" value="Genomic_DNA"/>
</dbReference>
<evidence type="ECO:0000256" key="4">
    <source>
        <dbReference type="ARBA" id="ARBA00023136"/>
    </source>
</evidence>
<protein>
    <recommendedName>
        <fullName evidence="7">Translocation and assembly module TamB C-terminal domain-containing protein</fullName>
    </recommendedName>
</protein>
<dbReference type="OrthoDB" id="5555605at2"/>
<sequence>MRIKKIFKYTGIALGSVLGVGVVGLASVWFSSSLTGKVLNYVATKVPGLSWDKVEGSFSSGVKITNLSYVSQNYKYNPAVTNKPEEEQDQPIPTLLDIRVGTVGLHLQVGCLVRKQLCLDNVEITDAKVVVASGNEEQLDPASILYGNQAVQTITTEELVNPDYKEESSGGPPSWLDIIVQTGKVNNVEVLVGKNIGLYQYQLNHSENAAQGYRPVIADLNLEAYPSSIYNQYLAEPMLINLDSLSAQTLRYRPTAYDLNQVAIGKVSYQQYSLLASSQSVDQQVAQNEQDDPASAQPAGMPNPNLKGRALPPEVQDFIRKYFNLQADSFSQAFSQLGKAFALQYSQQAEDFKVTLPDLASDEELEQLENGSLLETSPEVVDNQELWRALTGYEGEFKFVEPTGVGKDNNAKSVSRQISSSFDFFKSPARNLFLTNTQLNLPIALTTSQVEAKEIALGFYTYKVQDTQVVDLTSDLFAVNNISLDGNLAPEAANFKAKVSGDVELDGQFDFLARTSDTNLQLKTKINKLPLVTLPVGVDLNLAVIGKAYSKLDIALTNQAPDAQVNLELNLDTARPYWPLTLVADLNKFVVNDNLSISNFNVEATGRINNLKMQLASALALNNHNYQLAANLINLPNEFASELTLVEQAPGKQAAHAYVQLDYGNQIVLQSLISAQSLQIHNFANLGDIKDFTLSGTFNLGGIYNSQQDWSAFFKESKFNGTINQKPFNGNLLLGVDAVHGILVKDLSAAYLTNSLQLQGALNTNSNLNIKAHLDNLTTLVPKLKINSQVDLTLAGNINTPAVKGTINTPLVQYQSINMHQLVADLDLAMDQELTGKAAISLAKSNFGEFVINRAKVNYNGAPDEKLTIDFSSNQVNLLANLTHFTLSKETDLTANIDLQRLDIVSAELNGFSTNGKDIELVYNIKNNSLVAQPFEIKNSQFNLTNNKELVYNSEKIQGQLSSDIKLELLNPLLRKSGIMVRGQVKATADVDLNPTDPNIDNSQLSIQVQSQRIDYIQKIDVTPFTISLYNVDLTTGMEGQALTGKGSLKVNNQGNVTLDVKVADIFKEQKLSGSLILDQLSLNVIKPFLDNTQQVTGTMYANLVFGGNLRQPLLYGQTGASRLNVEMVDLPFSIKNGDLVLAFDGRTAVILGSLPTDSTEISINGSASWSTIDRLNSNVRVTTTDLKAKLLDYGVALLDIDVTADYVNNFLDVKGTARVHDGTLTVASSDSVTYEGPTGDVVFVTNDTLEGNTIIDGKPNPSNMLANIKVTLGDNLKFDAYGVNAELVGELDVTYASEPTIIGNITINNGIFRQYGQNLVIQRGEITFNGLSLIPNIYIRAIRDPNFMMDNVTVGVQVQGLATKPNITLFSTPASLTQNQKINYLLTGSSTDDSTDGVGLQLFTSSLTSSISLFEKIGNAFGIKNTQVTTSGAGENSKVNISGTVFNRVRLNYAYGLFDGLNTISASYYLLPKVFLRVSRGVSTAADVVYSTTW</sequence>
<name>A0A3A1YAS9_9GAMM</name>
<feature type="domain" description="Translocation and assembly module TamB C-terminal" evidence="7">
    <location>
        <begin position="1158"/>
        <end position="1493"/>
    </location>
</feature>
<keyword evidence="4 6" id="KW-0472">Membrane</keyword>
<dbReference type="GO" id="GO:0097347">
    <property type="term" value="C:TAM protein secretion complex"/>
    <property type="evidence" value="ECO:0007669"/>
    <property type="project" value="TreeGrafter"/>
</dbReference>
<feature type="transmembrane region" description="Helical" evidence="6">
    <location>
        <begin position="12"/>
        <end position="30"/>
    </location>
</feature>
<comment type="subcellular location">
    <subcellularLocation>
        <location evidence="1">Membrane</location>
        <topology evidence="1">Single-pass membrane protein</topology>
    </subcellularLocation>
</comment>
<feature type="region of interest" description="Disordered" evidence="5">
    <location>
        <begin position="282"/>
        <end position="308"/>
    </location>
</feature>
<keyword evidence="2 6" id="KW-0812">Transmembrane</keyword>
<dbReference type="PANTHER" id="PTHR36985">
    <property type="entry name" value="TRANSLOCATION AND ASSEMBLY MODULE SUBUNIT TAMB"/>
    <property type="match status" value="1"/>
</dbReference>
<comment type="caution">
    <text evidence="8">The sequence shown here is derived from an EMBL/GenBank/DDBJ whole genome shotgun (WGS) entry which is preliminary data.</text>
</comment>